<gene>
    <name evidence="2" type="ORF">A9200_09100</name>
</gene>
<dbReference type="RefSeq" id="WP_068486178.1">
    <property type="nucleotide sequence ID" value="NZ_CP018760.1"/>
</dbReference>
<dbReference type="Pfam" id="PF12867">
    <property type="entry name" value="DinB_2"/>
    <property type="match status" value="1"/>
</dbReference>
<dbReference type="SUPFAM" id="SSF109854">
    <property type="entry name" value="DinB/YfiT-like putative metalloenzymes"/>
    <property type="match status" value="1"/>
</dbReference>
<dbReference type="Gene3D" id="1.20.120.450">
    <property type="entry name" value="dinb family like domain"/>
    <property type="match status" value="1"/>
</dbReference>
<dbReference type="OrthoDB" id="9796039at2"/>
<dbReference type="NCBIfam" id="NF009807">
    <property type="entry name" value="PRK13291.1"/>
    <property type="match status" value="1"/>
</dbReference>
<dbReference type="KEGG" id="mart:BTR34_13210"/>
<proteinExistence type="predicted"/>
<reference evidence="3" key="1">
    <citation type="submission" date="2016-06" db="EMBL/GenBank/DDBJ databases">
        <authorList>
            <person name="Zhan P."/>
        </authorList>
    </citation>
    <scope>NUCLEOTIDE SEQUENCE [LARGE SCALE GENOMIC DNA]</scope>
    <source>
        <strain evidence="3">T28</strain>
    </source>
</reference>
<dbReference type="InterPro" id="IPR034660">
    <property type="entry name" value="DinB/YfiT-like"/>
</dbReference>
<dbReference type="EMBL" id="LZFP01000045">
    <property type="protein sequence ID" value="OBR36571.1"/>
    <property type="molecule type" value="Genomic_DNA"/>
</dbReference>
<evidence type="ECO:0000259" key="1">
    <source>
        <dbReference type="Pfam" id="PF12867"/>
    </source>
</evidence>
<name>A0A1B7Z1H1_9FLAO</name>
<comment type="caution">
    <text evidence="2">The sequence shown here is derived from an EMBL/GenBank/DDBJ whole genome shotgun (WGS) entry which is preliminary data.</text>
</comment>
<evidence type="ECO:0000313" key="3">
    <source>
        <dbReference type="Proteomes" id="UP000092164"/>
    </source>
</evidence>
<evidence type="ECO:0000313" key="2">
    <source>
        <dbReference type="EMBL" id="OBR36571.1"/>
    </source>
</evidence>
<feature type="domain" description="DinB-like" evidence="1">
    <location>
        <begin position="32"/>
        <end position="169"/>
    </location>
</feature>
<accession>A0A1B7Z1H1</accession>
<dbReference type="InterPro" id="IPR024775">
    <property type="entry name" value="DinB-like"/>
</dbReference>
<dbReference type="GO" id="GO:0016787">
    <property type="term" value="F:hydrolase activity"/>
    <property type="evidence" value="ECO:0007669"/>
    <property type="project" value="UniProtKB-KW"/>
</dbReference>
<dbReference type="STRING" id="1836467.BTR34_13210"/>
<sequence length="178" mass="20843">MEEIEKLKYPIGHFECPSEISIEKINEWILVLDELPKKLSSLVSNYSEEKLNTPYREEGWTVRQVIHHLADSHHHSYTRFKWALTEDKPLIKAYDEKEWSDLFDAKTAPITLSLSYLTALHAKLVYLLKGISAKDYHKFYIHPEGQVSVSVAENLGKYAWHSNHHYAHIKNLATKNKW</sequence>
<dbReference type="AlphaFoldDB" id="A0A1B7Z1H1"/>
<dbReference type="Proteomes" id="UP000092164">
    <property type="component" value="Unassembled WGS sequence"/>
</dbReference>
<keyword evidence="2" id="KW-0378">Hydrolase</keyword>
<organism evidence="2 3">
    <name type="scientific">Maribacter hydrothermalis</name>
    <dbReference type="NCBI Taxonomy" id="1836467"/>
    <lineage>
        <taxon>Bacteria</taxon>
        <taxon>Pseudomonadati</taxon>
        <taxon>Bacteroidota</taxon>
        <taxon>Flavobacteriia</taxon>
        <taxon>Flavobacteriales</taxon>
        <taxon>Flavobacteriaceae</taxon>
        <taxon>Maribacter</taxon>
    </lineage>
</organism>
<protein>
    <submittedName>
        <fullName evidence="2">Metal-dependent hydrolase</fullName>
    </submittedName>
</protein>
<keyword evidence="3" id="KW-1185">Reference proteome</keyword>